<organism evidence="2 3">
    <name type="scientific">Paratrimastix pyriformis</name>
    <dbReference type="NCBI Taxonomy" id="342808"/>
    <lineage>
        <taxon>Eukaryota</taxon>
        <taxon>Metamonada</taxon>
        <taxon>Preaxostyla</taxon>
        <taxon>Paratrimastigidae</taxon>
        <taxon>Paratrimastix</taxon>
    </lineage>
</organism>
<evidence type="ECO:0000256" key="1">
    <source>
        <dbReference type="SAM" id="Coils"/>
    </source>
</evidence>
<feature type="coiled-coil region" evidence="1">
    <location>
        <begin position="258"/>
        <end position="307"/>
    </location>
</feature>
<sequence length="586" mass="65240">MRLNRLCTELRDKLRFTEVQWERSQEETKKEQTRADQIMGELEALRAHVDQLNTQLAQQAASLSQVTVQSQQSLDQARAELKSQVCIAAGALTTIVSSAPLFRPTNSRFMRKLRPTNITGWSTSPGADRAQQTLQAAKDRAAKFEEAARVANQERRAAERRLRVAEDDCAQLRAAQGREAELLHRINMLEGSLVYIPTGSTQPVRQDPITSQEWQHWVPDQAAQLAAAFERRHLPSLDMGVLNDLLVQLNRSWAQRERRRVQRVRNELGDQIAALRRQLAHREPYSEVRQRDEIERLRAQLQQAMAARPGKVALKCRCPMIRALRTHLSTPSRGWPPEAPYSVIKPYISQMRHPHQQVAAFLNDQPESADLHAALDAILLAHISGPVGRAAKASIQLYIFCGFHTHSHPPTFLPRPVSGPLSGPVGRAAKASILRTSIAALDNLSQQVAIATQENEALRGQLRVSTTQGTTDRNVRFLQGALWLGHAAVDITERLGEKTPGPAGGLGAAPGPYAHAAASHFSGQHTSHPNQTQALQAVLERHLAQCDRSEGMTEAQRADQYRALIDEYVEATESKTKHARSVDSEW</sequence>
<name>A0ABQ8U871_9EUKA</name>
<feature type="coiled-coil region" evidence="1">
    <location>
        <begin position="127"/>
        <end position="175"/>
    </location>
</feature>
<dbReference type="Proteomes" id="UP001141327">
    <property type="component" value="Unassembled WGS sequence"/>
</dbReference>
<dbReference type="EMBL" id="JAPMOS010000189">
    <property type="protein sequence ID" value="KAJ4454051.1"/>
    <property type="molecule type" value="Genomic_DNA"/>
</dbReference>
<comment type="caution">
    <text evidence="2">The sequence shown here is derived from an EMBL/GenBank/DDBJ whole genome shotgun (WGS) entry which is preliminary data.</text>
</comment>
<keyword evidence="3" id="KW-1185">Reference proteome</keyword>
<evidence type="ECO:0000313" key="2">
    <source>
        <dbReference type="EMBL" id="KAJ4454051.1"/>
    </source>
</evidence>
<feature type="coiled-coil region" evidence="1">
    <location>
        <begin position="35"/>
        <end position="62"/>
    </location>
</feature>
<gene>
    <name evidence="2" type="ORF">PAPYR_11323</name>
</gene>
<accession>A0ABQ8U871</accession>
<protein>
    <submittedName>
        <fullName evidence="2">Uncharacterized protein</fullName>
    </submittedName>
</protein>
<evidence type="ECO:0000313" key="3">
    <source>
        <dbReference type="Proteomes" id="UP001141327"/>
    </source>
</evidence>
<keyword evidence="1" id="KW-0175">Coiled coil</keyword>
<reference evidence="2" key="1">
    <citation type="journal article" date="2022" name="bioRxiv">
        <title>Genomics of Preaxostyla Flagellates Illuminates Evolutionary Transitions and the Path Towards Mitochondrial Loss.</title>
        <authorList>
            <person name="Novak L.V.F."/>
            <person name="Treitli S.C."/>
            <person name="Pyrih J."/>
            <person name="Halakuc P."/>
            <person name="Pipaliya S.V."/>
            <person name="Vacek V."/>
            <person name="Brzon O."/>
            <person name="Soukal P."/>
            <person name="Eme L."/>
            <person name="Dacks J.B."/>
            <person name="Karnkowska A."/>
            <person name="Elias M."/>
            <person name="Hampl V."/>
        </authorList>
    </citation>
    <scope>NUCLEOTIDE SEQUENCE</scope>
    <source>
        <strain evidence="2">RCP-MX</strain>
    </source>
</reference>
<proteinExistence type="predicted"/>